<dbReference type="EMBL" id="VLLF01000003">
    <property type="protein sequence ID" value="TWI89717.1"/>
    <property type="molecule type" value="Genomic_DNA"/>
</dbReference>
<organism evidence="2 3">
    <name type="scientific">Roseibium hamelinense</name>
    <dbReference type="NCBI Taxonomy" id="150831"/>
    <lineage>
        <taxon>Bacteria</taxon>
        <taxon>Pseudomonadati</taxon>
        <taxon>Pseudomonadota</taxon>
        <taxon>Alphaproteobacteria</taxon>
        <taxon>Hyphomicrobiales</taxon>
        <taxon>Stappiaceae</taxon>
        <taxon>Roseibium</taxon>
    </lineage>
</organism>
<dbReference type="OrthoDB" id="5792777at2"/>
<dbReference type="PANTHER" id="PTHR16128">
    <property type="entry name" value="FAD/NAD(P)-BINDING OXIDOREDUCTASE FAMILY PROTEIN"/>
    <property type="match status" value="1"/>
</dbReference>
<evidence type="ECO:0000259" key="1">
    <source>
        <dbReference type="Pfam" id="PF01593"/>
    </source>
</evidence>
<dbReference type="Gene3D" id="3.50.50.60">
    <property type="entry name" value="FAD/NAD(P)-binding domain"/>
    <property type="match status" value="1"/>
</dbReference>
<reference evidence="2 3" key="1">
    <citation type="submission" date="2019-07" db="EMBL/GenBank/DDBJ databases">
        <title>Genomic Encyclopedia of Archaeal and Bacterial Type Strains, Phase II (KMG-II): from individual species to whole genera.</title>
        <authorList>
            <person name="Goeker M."/>
        </authorList>
    </citation>
    <scope>NUCLEOTIDE SEQUENCE [LARGE SCALE GENOMIC DNA]</scope>
    <source>
        <strain evidence="2 3">ATCC BAA-252</strain>
    </source>
</reference>
<dbReference type="PANTHER" id="PTHR16128:SF5">
    <property type="entry name" value="FAD_NAD(P)-BINDING OXIDOREDUCTASE FAMILY PROTEIN"/>
    <property type="match status" value="1"/>
</dbReference>
<keyword evidence="3" id="KW-1185">Reference proteome</keyword>
<dbReference type="PRINTS" id="PR00419">
    <property type="entry name" value="ADXRDTASE"/>
</dbReference>
<feature type="domain" description="Amine oxidase" evidence="1">
    <location>
        <begin position="94"/>
        <end position="322"/>
    </location>
</feature>
<dbReference type="InterPro" id="IPR036188">
    <property type="entry name" value="FAD/NAD-bd_sf"/>
</dbReference>
<evidence type="ECO:0000313" key="3">
    <source>
        <dbReference type="Proteomes" id="UP000320593"/>
    </source>
</evidence>
<dbReference type="InterPro" id="IPR002937">
    <property type="entry name" value="Amino_oxidase"/>
</dbReference>
<accession>A0A562T7U4</accession>
<protein>
    <recommendedName>
        <fullName evidence="1">Amine oxidase domain-containing protein</fullName>
    </recommendedName>
</protein>
<dbReference type="Proteomes" id="UP000320593">
    <property type="component" value="Unassembled WGS sequence"/>
</dbReference>
<gene>
    <name evidence="2" type="ORF">JM93_01923</name>
</gene>
<dbReference type="GO" id="GO:0016491">
    <property type="term" value="F:oxidoreductase activity"/>
    <property type="evidence" value="ECO:0007669"/>
    <property type="project" value="InterPro"/>
</dbReference>
<comment type="caution">
    <text evidence="2">The sequence shown here is derived from an EMBL/GenBank/DDBJ whole genome shotgun (WGS) entry which is preliminary data.</text>
</comment>
<dbReference type="RefSeq" id="WP_145342570.1">
    <property type="nucleotide sequence ID" value="NZ_SMLY01000073.1"/>
</dbReference>
<dbReference type="Gene3D" id="3.90.660.10">
    <property type="match status" value="1"/>
</dbReference>
<evidence type="ECO:0000313" key="2">
    <source>
        <dbReference type="EMBL" id="TWI89717.1"/>
    </source>
</evidence>
<proteinExistence type="predicted"/>
<dbReference type="Pfam" id="PF13450">
    <property type="entry name" value="NAD_binding_8"/>
    <property type="match status" value="1"/>
</dbReference>
<sequence length="326" mass="34898">MLQKVSSSRIAVVGAGLAGLAAARKLHRAGYAVTVFDKGRGLGGRMATRRTEGPFVFDHGAQFFTARSQTFQAELEQMAAASRWQPEIADGVTLESEGWWVGQPAMNALPKAFADGLSVTTGTRIVSIDYASEGWRLQTEDGEQAGPFDGLVLAIPSVQAQDLLEGKDDGLAAELSRVEVDPCWAVMAGFNIALELEYDLYADALADVAWIAVNGSKPGRPVQGTSLVLHASPEWSRTHLELEPDQIAPLVLAQAEKQIGLRLPPPDYLTAHRWRYAKTRVPAGKPFLASGDLPLLLCGDWCLGARVEYAFESGIAAADAVIAQAG</sequence>
<dbReference type="AlphaFoldDB" id="A0A562T7U4"/>
<dbReference type="SUPFAM" id="SSF51905">
    <property type="entry name" value="FAD/NAD(P)-binding domain"/>
    <property type="match status" value="1"/>
</dbReference>
<name>A0A562T7U4_9HYPH</name>
<dbReference type="Pfam" id="PF01593">
    <property type="entry name" value="Amino_oxidase"/>
    <property type="match status" value="1"/>
</dbReference>